<dbReference type="InterPro" id="IPR038765">
    <property type="entry name" value="Papain-like_cys_pep_sf"/>
</dbReference>
<dbReference type="SUPFAM" id="SSF54001">
    <property type="entry name" value="Cysteine proteinases"/>
    <property type="match status" value="1"/>
</dbReference>
<sequence>MPIVDKLKEALKPGRKDSSDEGDLNKLLASSAKKVLLQKIEFEPASKGFSYQLETLKTKYVILNPKNDGAAAQRPTEPAQIKRQISESLSVGQSDGIPAPQKMLFLGNKLSMKWERVYRVGAGLHNLGNTCFLNSTVQCLTYTPPLANYLLSKEHSRSCHQSGFCMICVMQNHIIQAFANTGNAIKPVSFIRDLKKIARHFRFGSQEDAHEFLRYTIDAMQKTCLNGYPKLDRQTQATTLVHQIFGGYLRSRVKCSICKSVSDTYDPYLDIALEIRQAVNIVRALELFVKPDVLCGENAYMCAKCKKKVPATKRFTVHRTSNVLTLSLKRFANFSGGKITKDVGYPEFLNIRPYMSQNTGDPVMYGLYAVLVHSGYSCHAGHYYCYVKASNGQWYQMNDSMVHSSNIKVVLNQQAYVLFYLRIPEKKNTDASNTKQNIVHSGRTNMTPEQLKKSTLNGPLSSPQVMKKLDPAHLRKIQSVDGGLGIPVARNCSGVQSPKMSNGTGNSHAPPKLPSGPTLIEEPFKKVKKPIPQPQSRSSTPAPSNGLPRPDTDKRSNSEGRGLPSSTSLKSLSDSSSADTSSESKESIGTRSAPVGNMSSVNSPASPAKSTERVNSEEQKMVKLKPQALTNVSSEPVSTMSPPPAKRLALSAKKVSLPASPRQSPSSSTEAPPPSSHHLSSDPSHLLSRDSTHPRVKLLPFSVTAAVIVWDSQVQDGYKRDQNHREAEGTSRKGPCSAPMGWDGKKSCDVVEELLKNSSNKAYGTEVLSWEGDRSAISRDAAEDARYAQNETVIDEWDREFDSGKVKKMKKYKKEKRRNGNVFQKIQEHRNMWSVTPGGRRSSLGFRH</sequence>
<feature type="region of interest" description="Disordered" evidence="8">
    <location>
        <begin position="811"/>
        <end position="848"/>
    </location>
</feature>
<evidence type="ECO:0000259" key="9">
    <source>
        <dbReference type="PROSITE" id="PS50235"/>
    </source>
</evidence>
<evidence type="ECO:0000256" key="7">
    <source>
        <dbReference type="RuleBase" id="RU366025"/>
    </source>
</evidence>
<dbReference type="InterPro" id="IPR028889">
    <property type="entry name" value="USP"/>
</dbReference>
<comment type="similarity">
    <text evidence="7">Belongs to the peptidase C19 family.</text>
</comment>
<dbReference type="FunFam" id="3.90.70.10:FF:000016">
    <property type="entry name" value="Ubiquitin carboxyl-terminal hydrolase 36"/>
    <property type="match status" value="1"/>
</dbReference>
<evidence type="ECO:0000256" key="3">
    <source>
        <dbReference type="ARBA" id="ARBA00022670"/>
    </source>
</evidence>
<dbReference type="Ensembl" id="ENSSRHT00000088163.1">
    <property type="protein sequence ID" value="ENSSRHP00000085847.1"/>
    <property type="gene ID" value="ENSSRHG00000042462.1"/>
</dbReference>
<dbReference type="GO" id="GO:0004843">
    <property type="term" value="F:cysteine-type deubiquitinase activity"/>
    <property type="evidence" value="ECO:0007669"/>
    <property type="project" value="UniProtKB-UniRule"/>
</dbReference>
<feature type="compositionally biased region" description="Polar residues" evidence="8">
    <location>
        <begin position="628"/>
        <end position="640"/>
    </location>
</feature>
<feature type="compositionally biased region" description="Polar residues" evidence="8">
    <location>
        <begin position="493"/>
        <end position="507"/>
    </location>
</feature>
<feature type="compositionally biased region" description="Basic and acidic residues" evidence="8">
    <location>
        <begin position="610"/>
        <end position="621"/>
    </location>
</feature>
<dbReference type="Pfam" id="PF00443">
    <property type="entry name" value="UCH"/>
    <property type="match status" value="1"/>
</dbReference>
<dbReference type="PROSITE" id="PS50235">
    <property type="entry name" value="USP_3"/>
    <property type="match status" value="1"/>
</dbReference>
<keyword evidence="3 7" id="KW-0645">Protease</keyword>
<protein>
    <recommendedName>
        <fullName evidence="7">Ubiquitin carboxyl-terminal hydrolase</fullName>
        <ecNumber evidence="7">3.4.19.12</ecNumber>
    </recommendedName>
</protein>
<feature type="compositionally biased region" description="Low complexity" evidence="8">
    <location>
        <begin position="565"/>
        <end position="581"/>
    </location>
</feature>
<dbReference type="Gene3D" id="3.90.70.10">
    <property type="entry name" value="Cysteine proteinases"/>
    <property type="match status" value="1"/>
</dbReference>
<dbReference type="GO" id="GO:0005634">
    <property type="term" value="C:nucleus"/>
    <property type="evidence" value="ECO:0007669"/>
    <property type="project" value="TreeGrafter"/>
</dbReference>
<feature type="compositionally biased region" description="Polar residues" evidence="8">
    <location>
        <begin position="445"/>
        <end position="464"/>
    </location>
</feature>
<feature type="domain" description="USP" evidence="9">
    <location>
        <begin position="122"/>
        <end position="423"/>
    </location>
</feature>
<gene>
    <name evidence="10" type="primary">LOC107732145</name>
</gene>
<evidence type="ECO:0000256" key="5">
    <source>
        <dbReference type="ARBA" id="ARBA00022801"/>
    </source>
</evidence>
<dbReference type="InterPro" id="IPR018200">
    <property type="entry name" value="USP_CS"/>
</dbReference>
<dbReference type="GO" id="GO:0042981">
    <property type="term" value="P:regulation of apoptotic process"/>
    <property type="evidence" value="ECO:0007669"/>
    <property type="project" value="TreeGrafter"/>
</dbReference>
<feature type="compositionally biased region" description="Basic and acidic residues" evidence="8">
    <location>
        <begin position="719"/>
        <end position="731"/>
    </location>
</feature>
<evidence type="ECO:0000313" key="10">
    <source>
        <dbReference type="Ensembl" id="ENSSRHP00000085847.1"/>
    </source>
</evidence>
<dbReference type="GO" id="GO:0016579">
    <property type="term" value="P:protein deubiquitination"/>
    <property type="evidence" value="ECO:0007669"/>
    <property type="project" value="InterPro"/>
</dbReference>
<evidence type="ECO:0000256" key="8">
    <source>
        <dbReference type="SAM" id="MobiDB-lite"/>
    </source>
</evidence>
<keyword evidence="5 7" id="KW-0378">Hydrolase</keyword>
<dbReference type="AlphaFoldDB" id="A0A673MCM4"/>
<feature type="compositionally biased region" description="Basic and acidic residues" evidence="8">
    <location>
        <begin position="1"/>
        <end position="19"/>
    </location>
</feature>
<dbReference type="InterPro" id="IPR001394">
    <property type="entry name" value="Peptidase_C19_UCH"/>
</dbReference>
<evidence type="ECO:0000313" key="11">
    <source>
        <dbReference type="Proteomes" id="UP000472270"/>
    </source>
</evidence>
<feature type="compositionally biased region" description="Polar residues" evidence="8">
    <location>
        <begin position="597"/>
        <end position="609"/>
    </location>
</feature>
<keyword evidence="4 7" id="KW-0833">Ubl conjugation pathway</keyword>
<dbReference type="PROSITE" id="PS00972">
    <property type="entry name" value="USP_1"/>
    <property type="match status" value="1"/>
</dbReference>
<feature type="region of interest" description="Disordered" evidence="8">
    <location>
        <begin position="445"/>
        <end position="465"/>
    </location>
</feature>
<evidence type="ECO:0000256" key="6">
    <source>
        <dbReference type="ARBA" id="ARBA00022807"/>
    </source>
</evidence>
<proteinExistence type="inferred from homology"/>
<dbReference type="EC" id="3.4.19.12" evidence="7"/>
<keyword evidence="2" id="KW-0597">Phosphoprotein</keyword>
<keyword evidence="6 7" id="KW-0788">Thiol protease</keyword>
<name>A0A673MCM4_9TELE</name>
<feature type="region of interest" description="Disordered" evidence="8">
    <location>
        <begin position="491"/>
        <end position="691"/>
    </location>
</feature>
<feature type="compositionally biased region" description="Polar residues" evidence="8">
    <location>
        <begin position="534"/>
        <end position="543"/>
    </location>
</feature>
<evidence type="ECO:0000256" key="2">
    <source>
        <dbReference type="ARBA" id="ARBA00022553"/>
    </source>
</evidence>
<dbReference type="CDD" id="cd02661">
    <property type="entry name" value="Peptidase_C19E"/>
    <property type="match status" value="1"/>
</dbReference>
<dbReference type="Proteomes" id="UP000472270">
    <property type="component" value="Unassembled WGS sequence"/>
</dbReference>
<keyword evidence="11" id="KW-1185">Reference proteome</keyword>
<organism evidence="10 11">
    <name type="scientific">Sinocyclocheilus rhinocerous</name>
    <dbReference type="NCBI Taxonomy" id="307959"/>
    <lineage>
        <taxon>Eukaryota</taxon>
        <taxon>Metazoa</taxon>
        <taxon>Chordata</taxon>
        <taxon>Craniata</taxon>
        <taxon>Vertebrata</taxon>
        <taxon>Euteleostomi</taxon>
        <taxon>Actinopterygii</taxon>
        <taxon>Neopterygii</taxon>
        <taxon>Teleostei</taxon>
        <taxon>Ostariophysi</taxon>
        <taxon>Cypriniformes</taxon>
        <taxon>Cyprinidae</taxon>
        <taxon>Cyprininae</taxon>
        <taxon>Sinocyclocheilus</taxon>
    </lineage>
</organism>
<reference evidence="10" key="1">
    <citation type="submission" date="2025-08" db="UniProtKB">
        <authorList>
            <consortium name="Ensembl"/>
        </authorList>
    </citation>
    <scope>IDENTIFICATION</scope>
</reference>
<dbReference type="PANTHER" id="PTHR24006:SF653">
    <property type="entry name" value="UBIQUITIN CARBOXYL-TERMINAL HYDROLASE 36"/>
    <property type="match status" value="1"/>
</dbReference>
<comment type="catalytic activity">
    <reaction evidence="1 7">
        <text>Thiol-dependent hydrolysis of ester, thioester, amide, peptide and isopeptide bonds formed by the C-terminal Gly of ubiquitin (a 76-residue protein attached to proteins as an intracellular targeting signal).</text>
        <dbReference type="EC" id="3.4.19.12"/>
    </reaction>
</comment>
<accession>A0A673MCM4</accession>
<dbReference type="PANTHER" id="PTHR24006">
    <property type="entry name" value="UBIQUITIN CARBOXYL-TERMINAL HYDROLASE"/>
    <property type="match status" value="1"/>
</dbReference>
<reference evidence="10" key="2">
    <citation type="submission" date="2025-09" db="UniProtKB">
        <authorList>
            <consortium name="Ensembl"/>
        </authorList>
    </citation>
    <scope>IDENTIFICATION</scope>
</reference>
<evidence type="ECO:0000256" key="1">
    <source>
        <dbReference type="ARBA" id="ARBA00000707"/>
    </source>
</evidence>
<dbReference type="PROSITE" id="PS00973">
    <property type="entry name" value="USP_2"/>
    <property type="match status" value="1"/>
</dbReference>
<dbReference type="InterPro" id="IPR050164">
    <property type="entry name" value="Peptidase_C19"/>
</dbReference>
<dbReference type="GO" id="GO:0006508">
    <property type="term" value="P:proteolysis"/>
    <property type="evidence" value="ECO:0007669"/>
    <property type="project" value="UniProtKB-KW"/>
</dbReference>
<feature type="region of interest" description="Disordered" evidence="8">
    <location>
        <begin position="1"/>
        <end position="23"/>
    </location>
</feature>
<dbReference type="GO" id="GO:0005829">
    <property type="term" value="C:cytosol"/>
    <property type="evidence" value="ECO:0007669"/>
    <property type="project" value="TreeGrafter"/>
</dbReference>
<evidence type="ECO:0000256" key="4">
    <source>
        <dbReference type="ARBA" id="ARBA00022786"/>
    </source>
</evidence>
<feature type="compositionally biased region" description="Low complexity" evidence="8">
    <location>
        <begin position="664"/>
        <end position="686"/>
    </location>
</feature>
<feature type="region of interest" description="Disordered" evidence="8">
    <location>
        <begin position="719"/>
        <end position="738"/>
    </location>
</feature>